<sequence>MVPMTCKRRGLNPLNWITLSNNYYFEWCIKLLTSWTRSSLRSFSLIPYGHCRIPISNSSSMGCCWAHALFFCSSVFLTITQSTAVDTFNSSQPIADGDTIVSAGDTFVLGFFSPRNSSTNRYLGIWYRNIPGQAVVWVANRDNPINGSTGLLTVNSQGNLALVYNLNNGGSSIWSSNSSRPARNPVAQLLDSGNLVVREAGDDDNFLWQSFDYPCDTLLPGMKLGLDRRTGFDRYLTSSKAADDPSSGGFTYRIDPRGYPEIIQREGSTERYRTGPWNGLRFSGTPYLRPNPIYMFQFVVSDQEIYYSYLLDNTSTVSRLVLNQNGVIQRLTWSGDTQGWVVYVTAQMDFCDRYALCGAYGRCNIRSSPVCNCLRGFEPKVPNEWELVNWSNGCVRQTALNCSGDGFVKYSGVKLPETRRSWFNVSMSLEECRGNCLRSCNCTAYANIDIRNGGSGCLLWFSELIDIRELEDSGQDIYIRMAASEIADWEFGMVTVSSGGSKRKTRLWIIAVCLLAAGIGVLGLFLILRFRRKRLKRQGTLSIQSSAPLDHCWCSLLSIVTTQARDLTVDVSREHDLELPLFDFSTIATATDLFSESRKLGEGGFGPVYKGVFKDGQEMAVKRLSKDSTQGLDEFKNEVKTIAKLQHRNLVKLLGCCIEKEEKVLIYEYMPNKGLDAFIFDQKQRKLLDWPMRFQIINGIARGLLYLHQDSRLRIIHRDLKASNVLLDYNMNPKISDFGMARIFGGNQTQGNTRRVVGTYGYMSPEYAIDGQFSIKSDVFSYGVLVLEIICGKRNRGFYHEDHNHNLLGHAWRLYKEGKPEEVMDETVKDSSWVLSEVVRCIHVALLCVQQGPEDRPNMSNVVLMLSSDILLPEPTEPGFFTERKVFEQESSTNEITITLLTAR</sequence>
<keyword evidence="14" id="KW-0472">Membrane</keyword>
<evidence type="ECO:0000256" key="10">
    <source>
        <dbReference type="ARBA" id="ARBA00023180"/>
    </source>
</evidence>
<dbReference type="SUPFAM" id="SSF51110">
    <property type="entry name" value="alpha-D-mannose-specific plant lectins"/>
    <property type="match status" value="1"/>
</dbReference>
<dbReference type="FunFam" id="3.50.4.10:FF:000002">
    <property type="entry name" value="G-type lectin S-receptor-like serine/threonine-protein kinase"/>
    <property type="match status" value="1"/>
</dbReference>
<keyword evidence="19" id="KW-1185">Reference proteome</keyword>
<dbReference type="InterPro" id="IPR000858">
    <property type="entry name" value="S_locus_glycoprot_dom"/>
</dbReference>
<dbReference type="CDD" id="cd01098">
    <property type="entry name" value="PAN_AP_plant"/>
    <property type="match status" value="1"/>
</dbReference>
<dbReference type="GO" id="GO:0048544">
    <property type="term" value="P:recognition of pollen"/>
    <property type="evidence" value="ECO:0007669"/>
    <property type="project" value="InterPro"/>
</dbReference>
<name>A0AAV0LXD2_9ROSI</name>
<feature type="transmembrane region" description="Helical" evidence="14">
    <location>
        <begin position="507"/>
        <end position="528"/>
    </location>
</feature>
<dbReference type="FunFam" id="1.10.510.10:FF:000060">
    <property type="entry name" value="G-type lectin S-receptor-like serine/threonine-protein kinase"/>
    <property type="match status" value="1"/>
</dbReference>
<dbReference type="PROSITE" id="PS50948">
    <property type="entry name" value="PAN"/>
    <property type="match status" value="1"/>
</dbReference>
<keyword evidence="7 13" id="KW-0067">ATP-binding</keyword>
<evidence type="ECO:0000256" key="14">
    <source>
        <dbReference type="SAM" id="Phobius"/>
    </source>
</evidence>
<evidence type="ECO:0000256" key="3">
    <source>
        <dbReference type="ARBA" id="ARBA00022679"/>
    </source>
</evidence>
<dbReference type="InterPro" id="IPR000719">
    <property type="entry name" value="Prot_kinase_dom"/>
</dbReference>
<dbReference type="FunFam" id="2.90.10.10:FF:000004">
    <property type="entry name" value="G-type lectin S-receptor-like serine/threonine-protein kinase"/>
    <property type="match status" value="1"/>
</dbReference>
<evidence type="ECO:0000313" key="19">
    <source>
        <dbReference type="Proteomes" id="UP001154282"/>
    </source>
</evidence>
<dbReference type="SMART" id="SM00220">
    <property type="entry name" value="S_TKc"/>
    <property type="match status" value="1"/>
</dbReference>
<dbReference type="SUPFAM" id="SSF56112">
    <property type="entry name" value="Protein kinase-like (PK-like)"/>
    <property type="match status" value="1"/>
</dbReference>
<dbReference type="EMBL" id="CAMGYJ010000006">
    <property type="protein sequence ID" value="CAI0439133.1"/>
    <property type="molecule type" value="Genomic_DNA"/>
</dbReference>
<dbReference type="InterPro" id="IPR008271">
    <property type="entry name" value="Ser/Thr_kinase_AS"/>
</dbReference>
<dbReference type="PANTHER" id="PTHR32444:SF160">
    <property type="entry name" value="RECEPTOR-LIKE SERINE_THREONINE-PROTEIN KINASE"/>
    <property type="match status" value="1"/>
</dbReference>
<proteinExistence type="inferred from homology"/>
<dbReference type="InterPro" id="IPR024171">
    <property type="entry name" value="SRK-like_kinase"/>
</dbReference>
<evidence type="ECO:0000256" key="6">
    <source>
        <dbReference type="ARBA" id="ARBA00022777"/>
    </source>
</evidence>
<dbReference type="Gene3D" id="1.10.510.10">
    <property type="entry name" value="Transferase(Phosphotransferase) domain 1"/>
    <property type="match status" value="1"/>
</dbReference>
<dbReference type="FunFam" id="3.30.200.20:FF:000195">
    <property type="entry name" value="G-type lectin S-receptor-like serine/threonine-protein kinase"/>
    <property type="match status" value="1"/>
</dbReference>
<dbReference type="CDD" id="cd00028">
    <property type="entry name" value="B_lectin"/>
    <property type="match status" value="1"/>
</dbReference>
<dbReference type="PROSITE" id="PS50927">
    <property type="entry name" value="BULB_LECTIN"/>
    <property type="match status" value="1"/>
</dbReference>
<feature type="domain" description="Apple" evidence="17">
    <location>
        <begin position="402"/>
        <end position="482"/>
    </location>
</feature>
<comment type="similarity">
    <text evidence="13">Belongs to the protein kinase superfamily. Ser/Thr protein kinase family.</text>
</comment>
<dbReference type="EC" id="2.7.11.1" evidence="13"/>
<dbReference type="SMART" id="SM00108">
    <property type="entry name" value="B_lectin"/>
    <property type="match status" value="1"/>
</dbReference>
<dbReference type="GO" id="GO:0005524">
    <property type="term" value="F:ATP binding"/>
    <property type="evidence" value="ECO:0007669"/>
    <property type="project" value="UniProtKB-KW"/>
</dbReference>
<feature type="domain" description="Bulb-type lectin" evidence="16">
    <location>
        <begin position="85"/>
        <end position="210"/>
    </location>
</feature>
<keyword evidence="5 13" id="KW-0547">Nucleotide-binding</keyword>
<protein>
    <recommendedName>
        <fullName evidence="13">Receptor-like serine/threonine-protein kinase</fullName>
        <ecNumber evidence="13">2.7.11.1</ecNumber>
    </recommendedName>
</protein>
<dbReference type="Gene3D" id="3.50.4.10">
    <property type="entry name" value="Hepatocyte Growth Factor"/>
    <property type="match status" value="1"/>
</dbReference>
<reference evidence="18" key="1">
    <citation type="submission" date="2022-08" db="EMBL/GenBank/DDBJ databases">
        <authorList>
            <person name="Gutierrez-Valencia J."/>
        </authorList>
    </citation>
    <scope>NUCLEOTIDE SEQUENCE</scope>
</reference>
<dbReference type="PIRSF" id="PIRSF000641">
    <property type="entry name" value="SRK"/>
    <property type="match status" value="1"/>
</dbReference>
<keyword evidence="14" id="KW-1133">Transmembrane helix</keyword>
<keyword evidence="10" id="KW-0325">Glycoprotein</keyword>
<keyword evidence="4" id="KW-0732">Signal</keyword>
<keyword evidence="14" id="KW-0812">Transmembrane</keyword>
<dbReference type="PROSITE" id="PS50011">
    <property type="entry name" value="PROTEIN_KINASE_DOM"/>
    <property type="match status" value="1"/>
</dbReference>
<evidence type="ECO:0000256" key="9">
    <source>
        <dbReference type="ARBA" id="ARBA00023170"/>
    </source>
</evidence>
<evidence type="ECO:0000256" key="12">
    <source>
        <dbReference type="ARBA" id="ARBA00048679"/>
    </source>
</evidence>
<dbReference type="InterPro" id="IPR001245">
    <property type="entry name" value="Ser-Thr/Tyr_kinase_cat_dom"/>
</dbReference>
<keyword evidence="3 13" id="KW-0808">Transferase</keyword>
<comment type="catalytic activity">
    <reaction evidence="12 13">
        <text>L-seryl-[protein] + ATP = O-phospho-L-seryl-[protein] + ADP + H(+)</text>
        <dbReference type="Rhea" id="RHEA:17989"/>
        <dbReference type="Rhea" id="RHEA-COMP:9863"/>
        <dbReference type="Rhea" id="RHEA-COMP:11604"/>
        <dbReference type="ChEBI" id="CHEBI:15378"/>
        <dbReference type="ChEBI" id="CHEBI:29999"/>
        <dbReference type="ChEBI" id="CHEBI:30616"/>
        <dbReference type="ChEBI" id="CHEBI:83421"/>
        <dbReference type="ChEBI" id="CHEBI:456216"/>
        <dbReference type="EC" id="2.7.11.1"/>
    </reaction>
</comment>
<evidence type="ECO:0000256" key="11">
    <source>
        <dbReference type="ARBA" id="ARBA00047899"/>
    </source>
</evidence>
<evidence type="ECO:0000256" key="13">
    <source>
        <dbReference type="PIRNR" id="PIRNR000641"/>
    </source>
</evidence>
<dbReference type="AlphaFoldDB" id="A0AAV0LXD2"/>
<dbReference type="InterPro" id="IPR011009">
    <property type="entry name" value="Kinase-like_dom_sf"/>
</dbReference>
<keyword evidence="8" id="KW-1015">Disulfide bond</keyword>
<feature type="domain" description="Protein kinase" evidence="15">
    <location>
        <begin position="594"/>
        <end position="872"/>
    </location>
</feature>
<comment type="catalytic activity">
    <reaction evidence="11 13">
        <text>L-threonyl-[protein] + ATP = O-phospho-L-threonyl-[protein] + ADP + H(+)</text>
        <dbReference type="Rhea" id="RHEA:46608"/>
        <dbReference type="Rhea" id="RHEA-COMP:11060"/>
        <dbReference type="Rhea" id="RHEA-COMP:11605"/>
        <dbReference type="ChEBI" id="CHEBI:15378"/>
        <dbReference type="ChEBI" id="CHEBI:30013"/>
        <dbReference type="ChEBI" id="CHEBI:30616"/>
        <dbReference type="ChEBI" id="CHEBI:61977"/>
        <dbReference type="ChEBI" id="CHEBI:456216"/>
        <dbReference type="EC" id="2.7.11.1"/>
    </reaction>
</comment>
<evidence type="ECO:0000256" key="4">
    <source>
        <dbReference type="ARBA" id="ARBA00022729"/>
    </source>
</evidence>
<evidence type="ECO:0000259" key="15">
    <source>
        <dbReference type="PROSITE" id="PS50011"/>
    </source>
</evidence>
<keyword evidence="2" id="KW-0597">Phosphoprotein</keyword>
<dbReference type="Pfam" id="PF00954">
    <property type="entry name" value="S_locus_glycop"/>
    <property type="match status" value="1"/>
</dbReference>
<dbReference type="InterPro" id="IPR003609">
    <property type="entry name" value="Pan_app"/>
</dbReference>
<dbReference type="CDD" id="cd14066">
    <property type="entry name" value="STKc_IRAK"/>
    <property type="match status" value="1"/>
</dbReference>
<evidence type="ECO:0000256" key="2">
    <source>
        <dbReference type="ARBA" id="ARBA00022553"/>
    </source>
</evidence>
<keyword evidence="1 13" id="KW-0723">Serine/threonine-protein kinase</keyword>
<keyword evidence="9" id="KW-0675">Receptor</keyword>
<evidence type="ECO:0000313" key="18">
    <source>
        <dbReference type="EMBL" id="CAI0439133.1"/>
    </source>
</evidence>
<dbReference type="Proteomes" id="UP001154282">
    <property type="component" value="Unassembled WGS sequence"/>
</dbReference>
<gene>
    <name evidence="18" type="ORF">LITE_LOCUS26043</name>
</gene>
<evidence type="ECO:0000259" key="17">
    <source>
        <dbReference type="PROSITE" id="PS50948"/>
    </source>
</evidence>
<dbReference type="Pfam" id="PF01453">
    <property type="entry name" value="B_lectin"/>
    <property type="match status" value="1"/>
</dbReference>
<dbReference type="Gene3D" id="2.90.10.10">
    <property type="entry name" value="Bulb-type lectin domain"/>
    <property type="match status" value="1"/>
</dbReference>
<evidence type="ECO:0000256" key="7">
    <source>
        <dbReference type="ARBA" id="ARBA00022840"/>
    </source>
</evidence>
<evidence type="ECO:0000256" key="5">
    <source>
        <dbReference type="ARBA" id="ARBA00022741"/>
    </source>
</evidence>
<dbReference type="InterPro" id="IPR036426">
    <property type="entry name" value="Bulb-type_lectin_dom_sf"/>
</dbReference>
<evidence type="ECO:0000256" key="8">
    <source>
        <dbReference type="ARBA" id="ARBA00023157"/>
    </source>
</evidence>
<dbReference type="Pfam" id="PF08276">
    <property type="entry name" value="PAN_2"/>
    <property type="match status" value="1"/>
</dbReference>
<keyword evidence="6 13" id="KW-0418">Kinase</keyword>
<dbReference type="PROSITE" id="PS00108">
    <property type="entry name" value="PROTEIN_KINASE_ST"/>
    <property type="match status" value="1"/>
</dbReference>
<dbReference type="InterPro" id="IPR001480">
    <property type="entry name" value="Bulb-type_lectin_dom"/>
</dbReference>
<dbReference type="Gene3D" id="3.30.200.20">
    <property type="entry name" value="Phosphorylase Kinase, domain 1"/>
    <property type="match status" value="1"/>
</dbReference>
<evidence type="ECO:0000259" key="16">
    <source>
        <dbReference type="PROSITE" id="PS50927"/>
    </source>
</evidence>
<dbReference type="SMART" id="SM00473">
    <property type="entry name" value="PAN_AP"/>
    <property type="match status" value="1"/>
</dbReference>
<dbReference type="PANTHER" id="PTHR32444">
    <property type="entry name" value="BULB-TYPE LECTIN DOMAIN-CONTAINING PROTEIN"/>
    <property type="match status" value="1"/>
</dbReference>
<dbReference type="Pfam" id="PF07714">
    <property type="entry name" value="PK_Tyr_Ser-Thr"/>
    <property type="match status" value="1"/>
</dbReference>
<comment type="caution">
    <text evidence="18">The sequence shown here is derived from an EMBL/GenBank/DDBJ whole genome shotgun (WGS) entry which is preliminary data.</text>
</comment>
<organism evidence="18 19">
    <name type="scientific">Linum tenue</name>
    <dbReference type="NCBI Taxonomy" id="586396"/>
    <lineage>
        <taxon>Eukaryota</taxon>
        <taxon>Viridiplantae</taxon>
        <taxon>Streptophyta</taxon>
        <taxon>Embryophyta</taxon>
        <taxon>Tracheophyta</taxon>
        <taxon>Spermatophyta</taxon>
        <taxon>Magnoliopsida</taxon>
        <taxon>eudicotyledons</taxon>
        <taxon>Gunneridae</taxon>
        <taxon>Pentapetalae</taxon>
        <taxon>rosids</taxon>
        <taxon>fabids</taxon>
        <taxon>Malpighiales</taxon>
        <taxon>Linaceae</taxon>
        <taxon>Linum</taxon>
    </lineage>
</organism>
<evidence type="ECO:0000256" key="1">
    <source>
        <dbReference type="ARBA" id="ARBA00022527"/>
    </source>
</evidence>
<accession>A0AAV0LXD2</accession>
<dbReference type="GO" id="GO:0004674">
    <property type="term" value="F:protein serine/threonine kinase activity"/>
    <property type="evidence" value="ECO:0007669"/>
    <property type="project" value="UniProtKB-KW"/>
</dbReference>